<dbReference type="InterPro" id="IPR011333">
    <property type="entry name" value="SKP1/BTB/POZ_sf"/>
</dbReference>
<keyword evidence="6" id="KW-0851">Voltage-gated channel</keyword>
<evidence type="ECO:0000256" key="12">
    <source>
        <dbReference type="SAM" id="Phobius"/>
    </source>
</evidence>
<keyword evidence="7" id="KW-0630">Potassium</keyword>
<keyword evidence="9" id="KW-0406">Ion transport</keyword>
<keyword evidence="3" id="KW-0633">Potassium transport</keyword>
<evidence type="ECO:0000256" key="1">
    <source>
        <dbReference type="ARBA" id="ARBA00004141"/>
    </source>
</evidence>
<protein>
    <submittedName>
        <fullName evidence="16">Potassium voltage-gated channel subfamily A member 10</fullName>
    </submittedName>
</protein>
<dbReference type="PRINTS" id="PR00169">
    <property type="entry name" value="KCHANNEL"/>
</dbReference>
<dbReference type="Pfam" id="PF02214">
    <property type="entry name" value="BTB_2"/>
    <property type="match status" value="1"/>
</dbReference>
<feature type="domain" description="Ion transport" evidence="13">
    <location>
        <begin position="144"/>
        <end position="345"/>
    </location>
</feature>
<evidence type="ECO:0000256" key="7">
    <source>
        <dbReference type="ARBA" id="ARBA00022958"/>
    </source>
</evidence>
<keyword evidence="11" id="KW-0407">Ion channel</keyword>
<dbReference type="SUPFAM" id="SSF81324">
    <property type="entry name" value="Voltage-gated potassium channels"/>
    <property type="match status" value="1"/>
</dbReference>
<dbReference type="GeneID" id="100215106"/>
<evidence type="ECO:0000256" key="8">
    <source>
        <dbReference type="ARBA" id="ARBA00022989"/>
    </source>
</evidence>
<keyword evidence="15" id="KW-1185">Reference proteome</keyword>
<feature type="transmembrane region" description="Helical" evidence="12">
    <location>
        <begin position="333"/>
        <end position="353"/>
    </location>
</feature>
<comment type="subcellular location">
    <subcellularLocation>
        <location evidence="1">Membrane</location>
        <topology evidence="1">Multi-pass membrane protein</topology>
    </subcellularLocation>
</comment>
<keyword evidence="5" id="KW-0631">Potassium channel</keyword>
<dbReference type="Gene3D" id="1.20.120.350">
    <property type="entry name" value="Voltage-gated potassium channels. Chain C"/>
    <property type="match status" value="1"/>
</dbReference>
<keyword evidence="4 12" id="KW-0812">Transmembrane</keyword>
<evidence type="ECO:0000259" key="14">
    <source>
        <dbReference type="Pfam" id="PF02214"/>
    </source>
</evidence>
<organism evidence="15 16">
    <name type="scientific">Hydra vulgaris</name>
    <name type="common">Hydra</name>
    <name type="synonym">Hydra attenuata</name>
    <dbReference type="NCBI Taxonomy" id="6087"/>
    <lineage>
        <taxon>Eukaryota</taxon>
        <taxon>Metazoa</taxon>
        <taxon>Cnidaria</taxon>
        <taxon>Hydrozoa</taxon>
        <taxon>Hydroidolina</taxon>
        <taxon>Anthoathecata</taxon>
        <taxon>Aplanulata</taxon>
        <taxon>Hydridae</taxon>
        <taxon>Hydra</taxon>
    </lineage>
</organism>
<dbReference type="Pfam" id="PF00520">
    <property type="entry name" value="Ion_trans"/>
    <property type="match status" value="1"/>
</dbReference>
<feature type="transmembrane region" description="Helical" evidence="12">
    <location>
        <begin position="179"/>
        <end position="196"/>
    </location>
</feature>
<proteinExistence type="predicted"/>
<dbReference type="InterPro" id="IPR005821">
    <property type="entry name" value="Ion_trans_dom"/>
</dbReference>
<evidence type="ECO:0000313" key="16">
    <source>
        <dbReference type="RefSeq" id="XP_065669885.1"/>
    </source>
</evidence>
<keyword evidence="2" id="KW-0813">Transport</keyword>
<evidence type="ECO:0000256" key="11">
    <source>
        <dbReference type="ARBA" id="ARBA00023303"/>
    </source>
</evidence>
<feature type="domain" description="Potassium channel tetramerisation-type BTB" evidence="14">
    <location>
        <begin position="10"/>
        <end position="98"/>
    </location>
</feature>
<accession>A0ABM4D6G3</accession>
<evidence type="ECO:0000256" key="4">
    <source>
        <dbReference type="ARBA" id="ARBA00022692"/>
    </source>
</evidence>
<dbReference type="Proteomes" id="UP001652625">
    <property type="component" value="Chromosome 12"/>
</dbReference>
<evidence type="ECO:0000256" key="5">
    <source>
        <dbReference type="ARBA" id="ARBA00022826"/>
    </source>
</evidence>
<reference evidence="16" key="1">
    <citation type="submission" date="2025-08" db="UniProtKB">
        <authorList>
            <consortium name="RefSeq"/>
        </authorList>
    </citation>
    <scope>IDENTIFICATION</scope>
</reference>
<evidence type="ECO:0000256" key="3">
    <source>
        <dbReference type="ARBA" id="ARBA00022538"/>
    </source>
</evidence>
<dbReference type="SUPFAM" id="SSF54695">
    <property type="entry name" value="POZ domain"/>
    <property type="match status" value="1"/>
</dbReference>
<evidence type="ECO:0000313" key="15">
    <source>
        <dbReference type="Proteomes" id="UP001652625"/>
    </source>
</evidence>
<evidence type="ECO:0000256" key="10">
    <source>
        <dbReference type="ARBA" id="ARBA00023136"/>
    </source>
</evidence>
<name>A0ABM4D6G3_HYDVU</name>
<evidence type="ECO:0000259" key="13">
    <source>
        <dbReference type="Pfam" id="PF00520"/>
    </source>
</evidence>
<keyword evidence="10 12" id="KW-0472">Membrane</keyword>
<feature type="transmembrane region" description="Helical" evidence="12">
    <location>
        <begin position="268"/>
        <end position="293"/>
    </location>
</feature>
<evidence type="ECO:0000256" key="6">
    <source>
        <dbReference type="ARBA" id="ARBA00022882"/>
    </source>
</evidence>
<dbReference type="InterPro" id="IPR003131">
    <property type="entry name" value="T1-type_BTB"/>
</dbReference>
<evidence type="ECO:0000256" key="2">
    <source>
        <dbReference type="ARBA" id="ARBA00022448"/>
    </source>
</evidence>
<dbReference type="Gene3D" id="1.10.287.70">
    <property type="match status" value="1"/>
</dbReference>
<gene>
    <name evidence="16" type="primary">LOC100215106</name>
</gene>
<dbReference type="InterPro" id="IPR027359">
    <property type="entry name" value="Volt_channel_dom_sf"/>
</dbReference>
<dbReference type="RefSeq" id="XP_065669885.1">
    <property type="nucleotide sequence ID" value="XM_065813813.1"/>
</dbReference>
<dbReference type="InterPro" id="IPR028325">
    <property type="entry name" value="VG_K_chnl"/>
</dbReference>
<dbReference type="Gene3D" id="3.30.710.10">
    <property type="entry name" value="Potassium Channel Kv1.1, Chain A"/>
    <property type="match status" value="1"/>
</dbReference>
<feature type="transmembrane region" description="Helical" evidence="12">
    <location>
        <begin position="208"/>
        <end position="227"/>
    </location>
</feature>
<sequence length="389" mass="44786">MLEIQAPRRVRFNVAGTIYETFLETLERFPSTLLGDSLRRVDFFDSNTKTYYINHSAIAFDAILFYYQSNGRLIRPPHVPMEIFEEECIFYDLGTKAIGNMKAKEGYEFDDTETTLTEFQKQTKFQKLWQFFEEPTSSFAAQIYLLITLIITTTTVMLDCFVTLAVYGHSDTFRVLDHVSNYTNFIFLAEFIARLISTPSKPKFFKSTRNIVDILAILPLITFIAITDERLQNVLFHKVFRLFRVLRLTLWARYFRSLKMVLEILSNCVSDILMLILFIAIASTLLGTITYYAELEDKNSPVSSVPDGMWLAIQTIVTLGYGDIIPVTVIGKLFTALTAAIGALTVILPLLSLEEKYIDIYTKMFRIKAIHLDPLKPFEKSLKRMSSRK</sequence>
<evidence type="ECO:0000256" key="9">
    <source>
        <dbReference type="ARBA" id="ARBA00023065"/>
    </source>
</evidence>
<dbReference type="PANTHER" id="PTHR11537:SF113">
    <property type="entry name" value="POTASSIUM VOLTAGE-GATED CHANNEL PROTEIN SHAKER"/>
    <property type="match status" value="1"/>
</dbReference>
<dbReference type="PANTHER" id="PTHR11537">
    <property type="entry name" value="VOLTAGE-GATED POTASSIUM CHANNEL"/>
    <property type="match status" value="1"/>
</dbReference>
<keyword evidence="8 12" id="KW-1133">Transmembrane helix</keyword>
<feature type="transmembrane region" description="Helical" evidence="12">
    <location>
        <begin position="143"/>
        <end position="167"/>
    </location>
</feature>